<feature type="compositionally biased region" description="Polar residues" evidence="5">
    <location>
        <begin position="33"/>
        <end position="48"/>
    </location>
</feature>
<keyword evidence="4" id="KW-0238">DNA-binding</keyword>
<evidence type="ECO:0000256" key="4">
    <source>
        <dbReference type="ARBA" id="ARBA00023269"/>
    </source>
</evidence>
<organism evidence="7 8">
    <name type="scientific">Enterospora canceri</name>
    <dbReference type="NCBI Taxonomy" id="1081671"/>
    <lineage>
        <taxon>Eukaryota</taxon>
        <taxon>Fungi</taxon>
        <taxon>Fungi incertae sedis</taxon>
        <taxon>Microsporidia</taxon>
        <taxon>Enterocytozoonidae</taxon>
        <taxon>Enterospora</taxon>
    </lineage>
</organism>
<feature type="domain" description="Core Histone H2A/H2B/H3" evidence="6">
    <location>
        <begin position="76"/>
        <end position="161"/>
    </location>
</feature>
<dbReference type="AlphaFoldDB" id="A0A1Y1S6U2"/>
<dbReference type="OrthoDB" id="842664at2759"/>
<dbReference type="GO" id="GO:0000786">
    <property type="term" value="C:nucleosome"/>
    <property type="evidence" value="ECO:0007669"/>
    <property type="project" value="UniProtKB-KW"/>
</dbReference>
<evidence type="ECO:0000256" key="5">
    <source>
        <dbReference type="SAM" id="MobiDB-lite"/>
    </source>
</evidence>
<proteinExistence type="inferred from homology"/>
<dbReference type="SUPFAM" id="SSF47113">
    <property type="entry name" value="Histone-fold"/>
    <property type="match status" value="1"/>
</dbReference>
<comment type="subcellular location">
    <subcellularLocation>
        <location evidence="1">Chromosome</location>
    </subcellularLocation>
</comment>
<dbReference type="EMBL" id="LWDP01000030">
    <property type="protein sequence ID" value="ORD94150.1"/>
    <property type="molecule type" value="Genomic_DNA"/>
</dbReference>
<reference evidence="7 8" key="1">
    <citation type="journal article" date="2017" name="Environ. Microbiol.">
        <title>Decay of the glycolytic pathway and adaptation to intranuclear parasitism within Enterocytozoonidae microsporidia.</title>
        <authorList>
            <person name="Wiredu Boakye D."/>
            <person name="Jaroenlak P."/>
            <person name="Prachumwat A."/>
            <person name="Williams T.A."/>
            <person name="Bateman K.S."/>
            <person name="Itsathitphaisarn O."/>
            <person name="Sritunyalucksana K."/>
            <person name="Paszkiewicz K.H."/>
            <person name="Moore K.A."/>
            <person name="Stentiford G.D."/>
            <person name="Williams B.A."/>
        </authorList>
    </citation>
    <scope>NUCLEOTIDE SEQUENCE [LARGE SCALE GENOMIC DNA]</scope>
    <source>
        <strain evidence="7 8">GB1</strain>
    </source>
</reference>
<name>A0A1Y1S6U2_9MICR</name>
<comment type="similarity">
    <text evidence="2">Belongs to the histone H3 family.</text>
</comment>
<evidence type="ECO:0000256" key="3">
    <source>
        <dbReference type="ARBA" id="ARBA00022454"/>
    </source>
</evidence>
<dbReference type="Proteomes" id="UP000192639">
    <property type="component" value="Unassembled WGS sequence"/>
</dbReference>
<feature type="region of interest" description="Disordered" evidence="5">
    <location>
        <begin position="1"/>
        <end position="51"/>
    </location>
</feature>
<evidence type="ECO:0000256" key="1">
    <source>
        <dbReference type="ARBA" id="ARBA00004286"/>
    </source>
</evidence>
<keyword evidence="4" id="KW-0544">Nucleosome core</keyword>
<evidence type="ECO:0000313" key="7">
    <source>
        <dbReference type="EMBL" id="ORD94150.1"/>
    </source>
</evidence>
<dbReference type="Gene3D" id="1.10.20.10">
    <property type="entry name" value="Histone, subunit A"/>
    <property type="match status" value="1"/>
</dbReference>
<dbReference type="GO" id="GO:0030527">
    <property type="term" value="F:structural constituent of chromatin"/>
    <property type="evidence" value="ECO:0007669"/>
    <property type="project" value="InterPro"/>
</dbReference>
<dbReference type="SMART" id="SM00428">
    <property type="entry name" value="H3"/>
    <property type="match status" value="1"/>
</dbReference>
<evidence type="ECO:0000313" key="8">
    <source>
        <dbReference type="Proteomes" id="UP000192639"/>
    </source>
</evidence>
<accession>A0A1Y1S6U2</accession>
<dbReference type="InterPro" id="IPR007125">
    <property type="entry name" value="H2A/H2B/H3"/>
</dbReference>
<dbReference type="InterPro" id="IPR009072">
    <property type="entry name" value="Histone-fold"/>
</dbReference>
<dbReference type="InterPro" id="IPR000164">
    <property type="entry name" value="Histone_H3/CENP-A"/>
</dbReference>
<dbReference type="Pfam" id="PF00125">
    <property type="entry name" value="Histone"/>
    <property type="match status" value="1"/>
</dbReference>
<keyword evidence="8" id="KW-1185">Reference proteome</keyword>
<dbReference type="PANTHER" id="PTHR11426">
    <property type="entry name" value="HISTONE H3"/>
    <property type="match status" value="1"/>
</dbReference>
<feature type="compositionally biased region" description="Polar residues" evidence="5">
    <location>
        <begin position="10"/>
        <end position="21"/>
    </location>
</feature>
<sequence>MVRAKKLSRKSNTSETVSVKQPGNKKKGIKNVGTYNSNTPSKTISGSGKTKFKPFTKPKISQGKVEVKKKSKQSKQIFKEIKYYQNNIGFLVTHASMVRLVRELTNQDVNLPYKFTRTAFEVIQEATENHIVKILEYANLVARHAKRVTLYASDIQLVLRIKSGL</sequence>
<keyword evidence="3" id="KW-0158">Chromosome</keyword>
<dbReference type="GO" id="GO:0003677">
    <property type="term" value="F:DNA binding"/>
    <property type="evidence" value="ECO:0007669"/>
    <property type="project" value="InterPro"/>
</dbReference>
<protein>
    <submittedName>
        <fullName evidence="7">CENPA</fullName>
    </submittedName>
</protein>
<comment type="caution">
    <text evidence="7">The sequence shown here is derived from an EMBL/GenBank/DDBJ whole genome shotgun (WGS) entry which is preliminary data.</text>
</comment>
<evidence type="ECO:0000256" key="2">
    <source>
        <dbReference type="ARBA" id="ARBA00010343"/>
    </source>
</evidence>
<dbReference type="GO" id="GO:0046982">
    <property type="term" value="F:protein heterodimerization activity"/>
    <property type="evidence" value="ECO:0007669"/>
    <property type="project" value="InterPro"/>
</dbReference>
<dbReference type="VEuPathDB" id="MicrosporidiaDB:ECANGB1_1050"/>
<gene>
    <name evidence="7" type="primary">CENPA</name>
    <name evidence="7" type="ORF">ECANGB1_1050</name>
</gene>
<evidence type="ECO:0000259" key="6">
    <source>
        <dbReference type="Pfam" id="PF00125"/>
    </source>
</evidence>